<keyword evidence="2" id="KW-1185">Reference proteome</keyword>
<accession>A0AAV7W8K2</accession>
<dbReference type="AlphaFoldDB" id="A0AAV7W8K2"/>
<sequence length="94" mass="10060">MHHICCGESLPLGMPGVGDSVLNHILQKDLKHAMGLLIHDAGIRLTRVVVNGKLGDVLDVVLKYLLVPLGGIPFADTLSSFACPDMLFSHSDQS</sequence>
<protein>
    <submittedName>
        <fullName evidence="1">Uncharacterized protein</fullName>
    </submittedName>
</protein>
<gene>
    <name evidence="1" type="ORF">NDU88_004003</name>
</gene>
<name>A0AAV7W8K2_PLEWA</name>
<reference evidence="1" key="1">
    <citation type="journal article" date="2022" name="bioRxiv">
        <title>Sequencing and chromosome-scale assembly of the giantPleurodeles waltlgenome.</title>
        <authorList>
            <person name="Brown T."/>
            <person name="Elewa A."/>
            <person name="Iarovenko S."/>
            <person name="Subramanian E."/>
            <person name="Araus A.J."/>
            <person name="Petzold A."/>
            <person name="Susuki M."/>
            <person name="Suzuki K.-i.T."/>
            <person name="Hayashi T."/>
            <person name="Toyoda A."/>
            <person name="Oliveira C."/>
            <person name="Osipova E."/>
            <person name="Leigh N.D."/>
            <person name="Simon A."/>
            <person name="Yun M.H."/>
        </authorList>
    </citation>
    <scope>NUCLEOTIDE SEQUENCE</scope>
    <source>
        <strain evidence="1">20211129_DDA</strain>
        <tissue evidence="1">Liver</tissue>
    </source>
</reference>
<comment type="caution">
    <text evidence="1">The sequence shown here is derived from an EMBL/GenBank/DDBJ whole genome shotgun (WGS) entry which is preliminary data.</text>
</comment>
<evidence type="ECO:0000313" key="1">
    <source>
        <dbReference type="EMBL" id="KAJ1208620.1"/>
    </source>
</evidence>
<dbReference type="EMBL" id="JANPWB010000002">
    <property type="protein sequence ID" value="KAJ1208620.1"/>
    <property type="molecule type" value="Genomic_DNA"/>
</dbReference>
<proteinExistence type="predicted"/>
<dbReference type="Proteomes" id="UP001066276">
    <property type="component" value="Chromosome 1_2"/>
</dbReference>
<organism evidence="1 2">
    <name type="scientific">Pleurodeles waltl</name>
    <name type="common">Iberian ribbed newt</name>
    <dbReference type="NCBI Taxonomy" id="8319"/>
    <lineage>
        <taxon>Eukaryota</taxon>
        <taxon>Metazoa</taxon>
        <taxon>Chordata</taxon>
        <taxon>Craniata</taxon>
        <taxon>Vertebrata</taxon>
        <taxon>Euteleostomi</taxon>
        <taxon>Amphibia</taxon>
        <taxon>Batrachia</taxon>
        <taxon>Caudata</taxon>
        <taxon>Salamandroidea</taxon>
        <taxon>Salamandridae</taxon>
        <taxon>Pleurodelinae</taxon>
        <taxon>Pleurodeles</taxon>
    </lineage>
</organism>
<evidence type="ECO:0000313" key="2">
    <source>
        <dbReference type="Proteomes" id="UP001066276"/>
    </source>
</evidence>